<dbReference type="FunFam" id="3.20.20.70:FF:000027">
    <property type="entry name" value="Dihydropyrimidine dehydrogenase [NADP(+)]"/>
    <property type="match status" value="1"/>
</dbReference>
<feature type="binding site" evidence="12">
    <location>
        <begin position="44"/>
        <end position="45"/>
    </location>
    <ligand>
        <name>FMN</name>
        <dbReference type="ChEBI" id="CHEBI:58210"/>
    </ligand>
</feature>
<keyword evidence="5 12" id="KW-0963">Cytoplasm</keyword>
<evidence type="ECO:0000256" key="6">
    <source>
        <dbReference type="ARBA" id="ARBA00022630"/>
    </source>
</evidence>
<keyword evidence="15" id="KW-1185">Reference proteome</keyword>
<keyword evidence="10" id="KW-0520">NAD</keyword>
<evidence type="ECO:0000259" key="13">
    <source>
        <dbReference type="Pfam" id="PF01180"/>
    </source>
</evidence>
<evidence type="ECO:0000313" key="14">
    <source>
        <dbReference type="EMBL" id="MXP78335.1"/>
    </source>
</evidence>
<comment type="function">
    <text evidence="1">Catalyzes the conversion of dihydroorotate to orotate with NAD(+) as electron acceptor.</text>
</comment>
<dbReference type="AlphaFoldDB" id="A0A7X3ML86"/>
<dbReference type="GO" id="GO:0004589">
    <property type="term" value="F:dihydroorotate dehydrogenase (NAD+) activity"/>
    <property type="evidence" value="ECO:0007669"/>
    <property type="project" value="UniProtKB-EC"/>
</dbReference>
<dbReference type="InterPro" id="IPR013785">
    <property type="entry name" value="Aldolase_TIM"/>
</dbReference>
<dbReference type="PROSITE" id="PS00912">
    <property type="entry name" value="DHODEHASE_2"/>
    <property type="match status" value="1"/>
</dbReference>
<dbReference type="InterPro" id="IPR005720">
    <property type="entry name" value="Dihydroorotate_DH_cat"/>
</dbReference>
<evidence type="ECO:0000256" key="4">
    <source>
        <dbReference type="ARBA" id="ARBA00008008"/>
    </source>
</evidence>
<dbReference type="EMBL" id="WUQX01000001">
    <property type="protein sequence ID" value="MXP78335.1"/>
    <property type="molecule type" value="Genomic_DNA"/>
</dbReference>
<reference evidence="14 15" key="1">
    <citation type="submission" date="2019-12" db="EMBL/GenBank/DDBJ databases">
        <title>Sporaefaciens musculi gen. nov., sp. nov., a novel bacterium isolated from the caecum of an obese mouse.</title>
        <authorList>
            <person name="Rasmussen T.S."/>
            <person name="Streidl T."/>
            <person name="Hitch T.C.A."/>
            <person name="Wortmann E."/>
            <person name="Deptula P."/>
            <person name="Hansen M."/>
            <person name="Nielsen D.S."/>
            <person name="Clavel T."/>
            <person name="Vogensen F.K."/>
        </authorList>
    </citation>
    <scope>NUCLEOTIDE SEQUENCE [LARGE SCALE GENOMIC DNA]</scope>
    <source>
        <strain evidence="14 15">WCA-9-b2</strain>
    </source>
</reference>
<feature type="binding site" evidence="12">
    <location>
        <begin position="68"/>
        <end position="72"/>
    </location>
    <ligand>
        <name>substrate</name>
    </ligand>
</feature>
<comment type="caution">
    <text evidence="14">The sequence shown here is derived from an EMBL/GenBank/DDBJ whole genome shotgun (WGS) entry which is preliminary data.</text>
</comment>
<dbReference type="NCBIfam" id="TIGR01037">
    <property type="entry name" value="pyrD_sub1_fam"/>
    <property type="match status" value="1"/>
</dbReference>
<evidence type="ECO:0000256" key="3">
    <source>
        <dbReference type="ARBA" id="ARBA00004715"/>
    </source>
</evidence>
<evidence type="ECO:0000256" key="5">
    <source>
        <dbReference type="ARBA" id="ARBA00022490"/>
    </source>
</evidence>
<feature type="binding site" evidence="12">
    <location>
        <begin position="190"/>
        <end position="191"/>
    </location>
    <ligand>
        <name>substrate</name>
    </ligand>
</feature>
<comment type="cofactor">
    <cofactor evidence="12">
        <name>FMN</name>
        <dbReference type="ChEBI" id="CHEBI:58210"/>
    </cofactor>
    <text evidence="12">Binds 1 FMN per subunit.</text>
</comment>
<accession>A0A7X3ML86</accession>
<evidence type="ECO:0000313" key="15">
    <source>
        <dbReference type="Proteomes" id="UP000460412"/>
    </source>
</evidence>
<dbReference type="InterPro" id="IPR049622">
    <property type="entry name" value="Dihydroorotate_DH_I"/>
</dbReference>
<feature type="binding site" evidence="12">
    <location>
        <position position="44"/>
    </location>
    <ligand>
        <name>substrate</name>
    </ligand>
</feature>
<feature type="binding site" evidence="12">
    <location>
        <position position="189"/>
    </location>
    <ligand>
        <name>FMN</name>
        <dbReference type="ChEBI" id="CHEBI:58210"/>
    </ligand>
</feature>
<evidence type="ECO:0000256" key="7">
    <source>
        <dbReference type="ARBA" id="ARBA00022643"/>
    </source>
</evidence>
<gene>
    <name evidence="12" type="primary">pyrD</name>
    <name evidence="14" type="ORF">GN277_24180</name>
</gene>
<feature type="binding site" evidence="12">
    <location>
        <position position="125"/>
    </location>
    <ligand>
        <name>FMN</name>
        <dbReference type="ChEBI" id="CHEBI:58210"/>
    </ligand>
</feature>
<feature type="binding site" evidence="12">
    <location>
        <begin position="263"/>
        <end position="264"/>
    </location>
    <ligand>
        <name>FMN</name>
        <dbReference type="ChEBI" id="CHEBI:58210"/>
    </ligand>
</feature>
<dbReference type="SUPFAM" id="SSF51395">
    <property type="entry name" value="FMN-linked oxidoreductases"/>
    <property type="match status" value="1"/>
</dbReference>
<dbReference type="GO" id="GO:0006207">
    <property type="term" value="P:'de novo' pyrimidine nucleobase biosynthetic process"/>
    <property type="evidence" value="ECO:0007669"/>
    <property type="project" value="InterPro"/>
</dbReference>
<evidence type="ECO:0000256" key="9">
    <source>
        <dbReference type="ARBA" id="ARBA00023002"/>
    </source>
</evidence>
<feature type="domain" description="Dihydroorotate dehydrogenase catalytic" evidence="13">
    <location>
        <begin position="4"/>
        <end position="284"/>
    </location>
</feature>
<feature type="binding site" evidence="12">
    <location>
        <position position="125"/>
    </location>
    <ligand>
        <name>substrate</name>
    </ligand>
</feature>
<dbReference type="PANTHER" id="PTHR48109">
    <property type="entry name" value="DIHYDROOROTATE DEHYDROGENASE (QUINONE), MITOCHONDRIAL-RELATED"/>
    <property type="match status" value="1"/>
</dbReference>
<keyword evidence="8 12" id="KW-0665">Pyrimidine biosynthesis</keyword>
<dbReference type="PIRSF" id="PIRSF000164">
    <property type="entry name" value="DHO_oxidase"/>
    <property type="match status" value="1"/>
</dbReference>
<dbReference type="InterPro" id="IPR033888">
    <property type="entry name" value="DHOD_1B"/>
</dbReference>
<dbReference type="NCBIfam" id="NF005574">
    <property type="entry name" value="PRK07259.1"/>
    <property type="match status" value="1"/>
</dbReference>
<protein>
    <recommendedName>
        <fullName evidence="12">Dihydroorotate dehydrogenase</fullName>
        <shortName evidence="12">DHOD</shortName>
        <shortName evidence="12">DHODase</shortName>
        <shortName evidence="12">DHOdehase</shortName>
        <ecNumber evidence="12">1.3.-.-</ecNumber>
    </recommendedName>
</protein>
<dbReference type="CDD" id="cd04740">
    <property type="entry name" value="DHOD_1B_like"/>
    <property type="match status" value="1"/>
</dbReference>
<dbReference type="InterPro" id="IPR024920">
    <property type="entry name" value="Dihydroorotate_DH_1"/>
</dbReference>
<keyword evidence="9 12" id="KW-0560">Oxidoreductase</keyword>
<dbReference type="InterPro" id="IPR012135">
    <property type="entry name" value="Dihydroorotate_DH_1_2"/>
</dbReference>
<name>A0A7X3ML86_9FIRM</name>
<feature type="binding site" evidence="12">
    <location>
        <position position="20"/>
    </location>
    <ligand>
        <name>FMN</name>
        <dbReference type="ChEBI" id="CHEBI:58210"/>
    </ligand>
</feature>
<keyword evidence="6 12" id="KW-0285">Flavoprotein</keyword>
<comment type="catalytic activity">
    <reaction evidence="12">
        <text>(S)-dihydroorotate + A = orotate + AH2</text>
        <dbReference type="Rhea" id="RHEA:18073"/>
        <dbReference type="ChEBI" id="CHEBI:13193"/>
        <dbReference type="ChEBI" id="CHEBI:17499"/>
        <dbReference type="ChEBI" id="CHEBI:30839"/>
        <dbReference type="ChEBI" id="CHEBI:30864"/>
    </reaction>
</comment>
<dbReference type="GO" id="GO:0005737">
    <property type="term" value="C:cytoplasm"/>
    <property type="evidence" value="ECO:0007669"/>
    <property type="project" value="UniProtKB-SubCell"/>
</dbReference>
<comment type="catalytic activity">
    <reaction evidence="11">
        <text>(S)-dihydroorotate + NAD(+) = orotate + NADH + H(+)</text>
        <dbReference type="Rhea" id="RHEA:13513"/>
        <dbReference type="ChEBI" id="CHEBI:15378"/>
        <dbReference type="ChEBI" id="CHEBI:30839"/>
        <dbReference type="ChEBI" id="CHEBI:30864"/>
        <dbReference type="ChEBI" id="CHEBI:57540"/>
        <dbReference type="ChEBI" id="CHEBI:57945"/>
        <dbReference type="EC" id="1.3.1.14"/>
    </reaction>
</comment>
<keyword evidence="7 12" id="KW-0288">FMN</keyword>
<proteinExistence type="inferred from homology"/>
<dbReference type="EC" id="1.3.-.-" evidence="12"/>
<evidence type="ECO:0000256" key="10">
    <source>
        <dbReference type="ARBA" id="ARBA00023027"/>
    </source>
</evidence>
<dbReference type="HAMAP" id="MF_00224">
    <property type="entry name" value="DHO_dh_type1"/>
    <property type="match status" value="1"/>
</dbReference>
<organism evidence="14 15">
    <name type="scientific">Sporofaciens musculi</name>
    <dbReference type="NCBI Taxonomy" id="2681861"/>
    <lineage>
        <taxon>Bacteria</taxon>
        <taxon>Bacillati</taxon>
        <taxon>Bacillota</taxon>
        <taxon>Clostridia</taxon>
        <taxon>Lachnospirales</taxon>
        <taxon>Lachnospiraceae</taxon>
        <taxon>Sporofaciens</taxon>
    </lineage>
</organism>
<feature type="active site" description="Nucleophile" evidence="12">
    <location>
        <position position="128"/>
    </location>
</feature>
<dbReference type="UniPathway" id="UPA00070"/>
<feature type="binding site" evidence="12">
    <location>
        <position position="98"/>
    </location>
    <ligand>
        <name>FMN</name>
        <dbReference type="ChEBI" id="CHEBI:58210"/>
    </ligand>
</feature>
<feature type="binding site" evidence="12">
    <location>
        <position position="163"/>
    </location>
    <ligand>
        <name>FMN</name>
        <dbReference type="ChEBI" id="CHEBI:58210"/>
    </ligand>
</feature>
<dbReference type="InterPro" id="IPR050074">
    <property type="entry name" value="DHO_dehydrogenase"/>
</dbReference>
<evidence type="ECO:0000256" key="1">
    <source>
        <dbReference type="ARBA" id="ARBA00003616"/>
    </source>
</evidence>
<dbReference type="GO" id="GO:0044205">
    <property type="term" value="P:'de novo' UMP biosynthetic process"/>
    <property type="evidence" value="ECO:0007669"/>
    <property type="project" value="UniProtKB-UniRule"/>
</dbReference>
<dbReference type="InterPro" id="IPR001295">
    <property type="entry name" value="Dihydroorotate_DH_CS"/>
</dbReference>
<feature type="binding site" evidence="12">
    <location>
        <begin position="241"/>
        <end position="242"/>
    </location>
    <ligand>
        <name>FMN</name>
        <dbReference type="ChEBI" id="CHEBI:58210"/>
    </ligand>
</feature>
<dbReference type="Proteomes" id="UP000460412">
    <property type="component" value="Unassembled WGS sequence"/>
</dbReference>
<evidence type="ECO:0000256" key="11">
    <source>
        <dbReference type="ARBA" id="ARBA00048996"/>
    </source>
</evidence>
<evidence type="ECO:0000256" key="8">
    <source>
        <dbReference type="ARBA" id="ARBA00022975"/>
    </source>
</evidence>
<evidence type="ECO:0000256" key="12">
    <source>
        <dbReference type="HAMAP-Rule" id="MF_00224"/>
    </source>
</evidence>
<sequence length="300" mass="31753">MNTSVDIAGITLKNPVMPASGTFGSGQEYSGFVDLDRLGAVVTKGVSLVPWEGNPTPRIMETASGMINAVGLQNPGIEVFIGRDLPFLRQFDTKVIVNVCGSTVADYLGAVERLSVQGIDMLEINISCPNVEHGGIAFGQEPRMVEYITKEIKRKAAQPVSMKLTPNVTDITEIAKAAEAGGADALSLINTITGMRIDVKKRTFSVANKTGGLSGPAIKPVALRMVWQTCRAVSIPVIGMGGIQSAEDALEFIMAGAAAVAVGTANFRNPCAMPEIIGGLEKYMEENGIRDLKEIRGIVS</sequence>
<dbReference type="Pfam" id="PF01180">
    <property type="entry name" value="DHO_dh"/>
    <property type="match status" value="1"/>
</dbReference>
<feature type="binding site" evidence="12">
    <location>
        <position position="215"/>
    </location>
    <ligand>
        <name>FMN</name>
        <dbReference type="ChEBI" id="CHEBI:58210"/>
    </ligand>
</feature>
<comment type="subcellular location">
    <subcellularLocation>
        <location evidence="2 12">Cytoplasm</location>
    </subcellularLocation>
</comment>
<dbReference type="PANTHER" id="PTHR48109:SF1">
    <property type="entry name" value="DIHYDROOROTATE DEHYDROGENASE (FUMARATE)"/>
    <property type="match status" value="1"/>
</dbReference>
<comment type="similarity">
    <text evidence="4 12">Belongs to the dihydroorotate dehydrogenase family. Type 1 subfamily.</text>
</comment>
<dbReference type="Gene3D" id="3.20.20.70">
    <property type="entry name" value="Aldolase class I"/>
    <property type="match status" value="1"/>
</dbReference>
<comment type="pathway">
    <text evidence="3">Pyrimidine metabolism; UMP biosynthesis via de novo pathway; orotate from (S)-dihydroorotate (NAD(+) route): step 1/1.</text>
</comment>
<evidence type="ECO:0000256" key="2">
    <source>
        <dbReference type="ARBA" id="ARBA00004496"/>
    </source>
</evidence>